<evidence type="ECO:0000256" key="5">
    <source>
        <dbReference type="ARBA" id="ARBA00023034"/>
    </source>
</evidence>
<dbReference type="InterPro" id="IPR004263">
    <property type="entry name" value="Exostosin"/>
</dbReference>
<dbReference type="GO" id="GO:0000139">
    <property type="term" value="C:Golgi membrane"/>
    <property type="evidence" value="ECO:0007669"/>
    <property type="project" value="UniProtKB-SubCell"/>
</dbReference>
<dbReference type="EMBL" id="RXIC02000023">
    <property type="protein sequence ID" value="KAB1213444.1"/>
    <property type="molecule type" value="Genomic_DNA"/>
</dbReference>
<dbReference type="PANTHER" id="PTHR11062">
    <property type="entry name" value="EXOSTOSIN HEPARAN SULFATE GLYCOSYLTRANSFERASE -RELATED"/>
    <property type="match status" value="1"/>
</dbReference>
<dbReference type="Proteomes" id="UP000516437">
    <property type="component" value="Chromosome 5"/>
</dbReference>
<evidence type="ECO:0000313" key="9">
    <source>
        <dbReference type="EMBL" id="KAB1213444.1"/>
    </source>
</evidence>
<evidence type="ECO:0000256" key="4">
    <source>
        <dbReference type="ARBA" id="ARBA00022968"/>
    </source>
</evidence>
<reference evidence="9 10" key="2">
    <citation type="journal article" date="2019" name="Plant Biotechnol. J.">
        <title>The red bayberry genome and genetic basis of sex determination.</title>
        <authorList>
            <person name="Jia H.M."/>
            <person name="Jia H.J."/>
            <person name="Cai Q.L."/>
            <person name="Wang Y."/>
            <person name="Zhao H.B."/>
            <person name="Yang W.F."/>
            <person name="Wang G.Y."/>
            <person name="Li Y.H."/>
            <person name="Zhan D.L."/>
            <person name="Shen Y.T."/>
            <person name="Niu Q.F."/>
            <person name="Chang L."/>
            <person name="Qiu J."/>
            <person name="Zhao L."/>
            <person name="Xie H.B."/>
            <person name="Fu W.Y."/>
            <person name="Jin J."/>
            <person name="Li X.W."/>
            <person name="Jiao Y."/>
            <person name="Zhou C.C."/>
            <person name="Tu T."/>
            <person name="Chai C.Y."/>
            <person name="Gao J.L."/>
            <person name="Fan L.J."/>
            <person name="van de Weg E."/>
            <person name="Wang J.Y."/>
            <person name="Gao Z.S."/>
        </authorList>
    </citation>
    <scope>NUCLEOTIDE SEQUENCE [LARGE SCALE GENOMIC DNA]</scope>
    <source>
        <tissue evidence="9">Leaves</tissue>
    </source>
</reference>
<evidence type="ECO:0000259" key="7">
    <source>
        <dbReference type="Pfam" id="PF03016"/>
    </source>
</evidence>
<dbReference type="InterPro" id="IPR040911">
    <property type="entry name" value="Exostosin_GT47"/>
</dbReference>
<evidence type="ECO:0000256" key="1">
    <source>
        <dbReference type="ARBA" id="ARBA00004323"/>
    </source>
</evidence>
<comment type="subcellular location">
    <subcellularLocation>
        <location evidence="1">Golgi apparatus membrane</location>
        <topology evidence="1">Single-pass type II membrane protein</topology>
    </subcellularLocation>
</comment>
<evidence type="ECO:0000256" key="2">
    <source>
        <dbReference type="ARBA" id="ARBA00010271"/>
    </source>
</evidence>
<keyword evidence="3" id="KW-0328">Glycosyltransferase</keyword>
<dbReference type="Pfam" id="PF03016">
    <property type="entry name" value="Exostosin_GT47"/>
    <property type="match status" value="1"/>
</dbReference>
<comment type="caution">
    <text evidence="9">The sequence shown here is derived from an EMBL/GenBank/DDBJ whole genome shotgun (WGS) entry which is preliminary data.</text>
</comment>
<name>A0A6A1VL15_9ROSI</name>
<keyword evidence="6" id="KW-0812">Transmembrane</keyword>
<gene>
    <name evidence="9" type="ORF">CJ030_MR5G003486</name>
    <name evidence="8" type="ORF">CJ030_MR5G003494</name>
</gene>
<keyword evidence="6" id="KW-1133">Transmembrane helix</keyword>
<evidence type="ECO:0000256" key="3">
    <source>
        <dbReference type="ARBA" id="ARBA00022676"/>
    </source>
</evidence>
<accession>A0A6A1VL15</accession>
<comment type="similarity">
    <text evidence="2">Belongs to the glycosyltransferase 47 family.</text>
</comment>
<keyword evidence="10" id="KW-1185">Reference proteome</keyword>
<dbReference type="OrthoDB" id="1924787at2759"/>
<evidence type="ECO:0000313" key="8">
    <source>
        <dbReference type="EMBL" id="KAB1213436.1"/>
    </source>
</evidence>
<reference evidence="9" key="1">
    <citation type="submission" date="2018-07" db="EMBL/GenBank/DDBJ databases">
        <authorList>
            <person name="Gao Z.-S."/>
            <person name="Jia H.-M."/>
            <person name="Jia H.-J."/>
            <person name="Cai Q.-L."/>
            <person name="Wang Y."/>
            <person name="Zhao H.-B."/>
        </authorList>
    </citation>
    <scope>NUCLEOTIDE SEQUENCE</scope>
    <source>
        <tissue evidence="9">Leaves</tissue>
    </source>
</reference>
<keyword evidence="5" id="KW-0333">Golgi apparatus</keyword>
<organism evidence="9 10">
    <name type="scientific">Morella rubra</name>
    <name type="common">Chinese bayberry</name>
    <dbReference type="NCBI Taxonomy" id="262757"/>
    <lineage>
        <taxon>Eukaryota</taxon>
        <taxon>Viridiplantae</taxon>
        <taxon>Streptophyta</taxon>
        <taxon>Embryophyta</taxon>
        <taxon>Tracheophyta</taxon>
        <taxon>Spermatophyta</taxon>
        <taxon>Magnoliopsida</taxon>
        <taxon>eudicotyledons</taxon>
        <taxon>Gunneridae</taxon>
        <taxon>Pentapetalae</taxon>
        <taxon>rosids</taxon>
        <taxon>fabids</taxon>
        <taxon>Fagales</taxon>
        <taxon>Myricaceae</taxon>
        <taxon>Morella</taxon>
    </lineage>
</organism>
<proteinExistence type="inferred from homology"/>
<evidence type="ECO:0000256" key="6">
    <source>
        <dbReference type="SAM" id="Phobius"/>
    </source>
</evidence>
<reference evidence="9" key="3">
    <citation type="submission" date="2019-09" db="EMBL/GenBank/DDBJ databases">
        <authorList>
            <person name="Gao Z."/>
        </authorList>
    </citation>
    <scope>NUCLEOTIDE SEQUENCE</scope>
    <source>
        <tissue evidence="9">Leaves</tissue>
    </source>
</reference>
<dbReference type="EMBL" id="RXIC02000023">
    <property type="protein sequence ID" value="KAB1213436.1"/>
    <property type="molecule type" value="Genomic_DNA"/>
</dbReference>
<keyword evidence="3" id="KW-0808">Transferase</keyword>
<evidence type="ECO:0000313" key="10">
    <source>
        <dbReference type="Proteomes" id="UP000516437"/>
    </source>
</evidence>
<feature type="transmembrane region" description="Helical" evidence="6">
    <location>
        <begin position="12"/>
        <end position="30"/>
    </location>
</feature>
<keyword evidence="6" id="KW-0472">Membrane</keyword>
<dbReference type="PANTHER" id="PTHR11062:SF241">
    <property type="entry name" value="XYLOGLUCAN GALACTOSYLTRANSFERASE GT14-RELATED"/>
    <property type="match status" value="1"/>
</dbReference>
<feature type="domain" description="Exostosin GT47" evidence="7">
    <location>
        <begin position="202"/>
        <end position="384"/>
    </location>
</feature>
<dbReference type="AlphaFoldDB" id="A0A6A1VL15"/>
<protein>
    <recommendedName>
        <fullName evidence="7">Exostosin GT47 domain-containing protein</fullName>
    </recommendedName>
</protein>
<sequence length="453" mass="51940">MEKLVVGKCHNQLWFVLLCAFLLSLMLILFDISALTGGDQNGVTLLVDNFVNAIHARKPFMEQTVIHNSTCEPAVSAVLNEMGDKTEPNFAAISARNHTQQISPARIVSNVKPVTEKPKSRLDSCLGRYIYMHDLPSQFNEDLIKSCHSLNKWIHMCPCISNSGLGPRVANSVAVMQKEGWFVTNQFMLEVIFHNRMKQYKRETYDESDWGSKLMFLPGSKNMILLSIESSSWSNDIAIPYPTYFHPSRDIQVIQWQNRLRGTKRQCLFSFAGAPRSNFTDSIRSELIDQCRSSSTCNFLGCFDGANECENPTKVMRAFRSSVFCLQPPRDSYTRRSTFDSILAGCIPVFFHRASAYAQYLWRLPKNYISYSVFVPLNDVKYKKVTINETLLRVPKNEVSAMREEVIKLIPRIVYANPRSRLKTLEDAFDIAVKGVLERVETLRRRLRRVQKF</sequence>
<dbReference type="GO" id="GO:0016757">
    <property type="term" value="F:glycosyltransferase activity"/>
    <property type="evidence" value="ECO:0007669"/>
    <property type="project" value="UniProtKB-KW"/>
</dbReference>
<keyword evidence="4" id="KW-0735">Signal-anchor</keyword>